<organism evidence="10 11">
    <name type="scientific">Anaerocolumna cellulosilytica</name>
    <dbReference type="NCBI Taxonomy" id="433286"/>
    <lineage>
        <taxon>Bacteria</taxon>
        <taxon>Bacillati</taxon>
        <taxon>Bacillota</taxon>
        <taxon>Clostridia</taxon>
        <taxon>Lachnospirales</taxon>
        <taxon>Lachnospiraceae</taxon>
        <taxon>Anaerocolumna</taxon>
    </lineage>
</organism>
<evidence type="ECO:0000256" key="9">
    <source>
        <dbReference type="SAM" id="MobiDB-lite"/>
    </source>
</evidence>
<dbReference type="InterPro" id="IPR027477">
    <property type="entry name" value="Succ_DH/fumarate_Rdtase_cat_sf"/>
</dbReference>
<dbReference type="GO" id="GO:0010181">
    <property type="term" value="F:FMN binding"/>
    <property type="evidence" value="ECO:0007669"/>
    <property type="project" value="InterPro"/>
</dbReference>
<dbReference type="EMBL" id="AP023367">
    <property type="protein sequence ID" value="BCJ96010.1"/>
    <property type="molecule type" value="Genomic_DNA"/>
</dbReference>
<dbReference type="SUPFAM" id="SSF56425">
    <property type="entry name" value="Succinate dehydrogenase/fumarate reductase flavoprotein, catalytic domain"/>
    <property type="match status" value="1"/>
</dbReference>
<evidence type="ECO:0000256" key="3">
    <source>
        <dbReference type="ARBA" id="ARBA00015872"/>
    </source>
</evidence>
<dbReference type="NCBIfam" id="TIGR01813">
    <property type="entry name" value="flavo_cyto_c"/>
    <property type="match status" value="1"/>
</dbReference>
<dbReference type="InterPro" id="IPR007329">
    <property type="entry name" value="FMN-bd"/>
</dbReference>
<comment type="similarity">
    <text evidence="1 8">Belongs to the FAD-dependent oxidoreductase 2 family. FRD/SDH subfamily.</text>
</comment>
<gene>
    <name evidence="10" type="ORF">acsn021_35790</name>
</gene>
<dbReference type="Pfam" id="PF04205">
    <property type="entry name" value="FMN_bind"/>
    <property type="match status" value="1"/>
</dbReference>
<evidence type="ECO:0000256" key="7">
    <source>
        <dbReference type="ARBA" id="ARBA00049922"/>
    </source>
</evidence>
<evidence type="ECO:0000256" key="1">
    <source>
        <dbReference type="ARBA" id="ARBA00008040"/>
    </source>
</evidence>
<accession>A0A6S6R999</accession>
<dbReference type="SMART" id="SM00900">
    <property type="entry name" value="FMN_bind"/>
    <property type="match status" value="1"/>
</dbReference>
<dbReference type="InterPro" id="IPR050315">
    <property type="entry name" value="FAD-oxidoreductase_2"/>
</dbReference>
<evidence type="ECO:0000256" key="8">
    <source>
        <dbReference type="RuleBase" id="RU366062"/>
    </source>
</evidence>
<dbReference type="GO" id="GO:0033765">
    <property type="term" value="F:steroid dehydrogenase activity, acting on the CH-CH group of donors"/>
    <property type="evidence" value="ECO:0007669"/>
    <property type="project" value="UniProtKB-ARBA"/>
</dbReference>
<keyword evidence="11" id="KW-1185">Reference proteome</keyword>
<keyword evidence="5 8" id="KW-0274">FAD</keyword>
<evidence type="ECO:0000256" key="5">
    <source>
        <dbReference type="ARBA" id="ARBA00022827"/>
    </source>
</evidence>
<proteinExistence type="inferred from homology"/>
<name>A0A6S6R999_9FIRM</name>
<dbReference type="Gene3D" id="3.50.50.60">
    <property type="entry name" value="FAD/NAD(P)-binding domain"/>
    <property type="match status" value="1"/>
</dbReference>
<evidence type="ECO:0000313" key="10">
    <source>
        <dbReference type="EMBL" id="BCJ96010.1"/>
    </source>
</evidence>
<dbReference type="AlphaFoldDB" id="A0A6S6R999"/>
<dbReference type="PRINTS" id="PR00368">
    <property type="entry name" value="FADPNR"/>
</dbReference>
<dbReference type="Gene3D" id="3.90.1010.20">
    <property type="match status" value="1"/>
</dbReference>
<dbReference type="PANTHER" id="PTHR43400">
    <property type="entry name" value="FUMARATE REDUCTASE"/>
    <property type="match status" value="1"/>
</dbReference>
<dbReference type="InterPro" id="IPR003953">
    <property type="entry name" value="FAD-dep_OxRdtase_2_FAD-bd"/>
</dbReference>
<comment type="cofactor">
    <cofactor evidence="8">
        <name>FAD</name>
        <dbReference type="ChEBI" id="CHEBI:57692"/>
    </cofactor>
    <text evidence="8">Binds 1 FAD per subunit.</text>
</comment>
<feature type="chain" id="PRO_5041746957" description="Urocanate reductase" evidence="8">
    <location>
        <begin position="22"/>
        <end position="596"/>
    </location>
</feature>
<dbReference type="RefSeq" id="WP_184092393.1">
    <property type="nucleotide sequence ID" value="NZ_AP023367.1"/>
</dbReference>
<dbReference type="PROSITE" id="PS51257">
    <property type="entry name" value="PROKAR_LIPOPROTEIN"/>
    <property type="match status" value="1"/>
</dbReference>
<dbReference type="Gene3D" id="3.90.700.10">
    <property type="entry name" value="Succinate dehydrogenase/fumarate reductase flavoprotein, catalytic domain"/>
    <property type="match status" value="1"/>
</dbReference>
<evidence type="ECO:0000256" key="2">
    <source>
        <dbReference type="ARBA" id="ARBA00013137"/>
    </source>
</evidence>
<keyword evidence="8" id="KW-0732">Signal</keyword>
<comment type="catalytic activity">
    <reaction evidence="7 8">
        <text>dihydrourocanate + A = urocanate + AH2</text>
        <dbReference type="Rhea" id="RHEA:36059"/>
        <dbReference type="ChEBI" id="CHEBI:13193"/>
        <dbReference type="ChEBI" id="CHEBI:17499"/>
        <dbReference type="ChEBI" id="CHEBI:27247"/>
        <dbReference type="ChEBI" id="CHEBI:72991"/>
        <dbReference type="EC" id="1.3.99.33"/>
    </reaction>
</comment>
<dbReference type="NCBIfam" id="NF005064">
    <property type="entry name" value="PRK06481.1"/>
    <property type="match status" value="1"/>
</dbReference>
<feature type="signal peptide" evidence="8">
    <location>
        <begin position="1"/>
        <end position="21"/>
    </location>
</feature>
<dbReference type="InterPro" id="IPR036188">
    <property type="entry name" value="FAD/NAD-bd_sf"/>
</dbReference>
<dbReference type="Proteomes" id="UP000515561">
    <property type="component" value="Chromosome"/>
</dbReference>
<keyword evidence="4 8" id="KW-0285">Flavoprotein</keyword>
<protein>
    <recommendedName>
        <fullName evidence="3 8">Urocanate reductase</fullName>
        <ecNumber evidence="2 8">1.3.99.33</ecNumber>
    </recommendedName>
</protein>
<sequence length="596" mass="62182">MKKLFSLVLVLILVFSLSACGKKEQTTGTEQGQSTNEEAGASEGKFKPGTYEGTAKGFGGDVVATVVLSADKMDEITVVGDSETEGIGSVAIETLPSLMVEKQTVEVDTVSSATVTSNAVIEAVTKALESAGVDISTLSAVETKAVEKKEETLDVDVVVIGAGGAGMTAAIELKKAGVNVIIVEKMPMVGGNTIKATGGMNAAETSVQAELGIEDTIEQFIEDTMTGGYNVNNKELVTVMAQNSADAIDWLASIGAPLPEVSFSGGATNKRIHRPEGGAGVGAYLVEKFNQNLDDLGIQVMLNTTATEITSENNIVTGIKAEGKEVNYTIHAKAVILATGGFGANEELYTKYKPELKGYVTTNTPGATGDGIVMAEAIGANLVDIEQIQTHPTVEQTTSIMITESVRGGGAILVNQEGKRFTDELLTRDVVSDAIVKQEGSYSYIIFDQLLRDNLSAIEKYVENNITVQGATIEELANQIGVDATTLANTLDTWNNAVAAKDDKEFGRNTGMDNNITQGPFYAIKVAPGVHHTMGGVEINTNAEVIATTGTPIAGLFAAGEITGGVHGANRIGGNAVADIVVFGRVAAASALEYVK</sequence>
<dbReference type="SUPFAM" id="SSF51905">
    <property type="entry name" value="FAD/NAD(P)-binding domain"/>
    <property type="match status" value="1"/>
</dbReference>
<evidence type="ECO:0000256" key="4">
    <source>
        <dbReference type="ARBA" id="ARBA00022630"/>
    </source>
</evidence>
<evidence type="ECO:0000256" key="6">
    <source>
        <dbReference type="ARBA" id="ARBA00023002"/>
    </source>
</evidence>
<reference evidence="10 11" key="1">
    <citation type="journal article" date="2016" name="Int. J. Syst. Evol. Microbiol.">
        <title>Descriptions of Anaerotaenia torta gen. nov., sp. nov. and Anaerocolumna cellulosilytica gen. nov., sp. nov. isolated from a methanogenic reactor of cattle waste.</title>
        <authorList>
            <person name="Uek A."/>
            <person name="Ohtaki Y."/>
            <person name="Kaku N."/>
            <person name="Ueki K."/>
        </authorList>
    </citation>
    <scope>NUCLEOTIDE SEQUENCE [LARGE SCALE GENOMIC DNA]</scope>
    <source>
        <strain evidence="10 11">SN021</strain>
    </source>
</reference>
<dbReference type="KEGG" id="acel:acsn021_35790"/>
<dbReference type="InterPro" id="IPR010960">
    <property type="entry name" value="Flavocytochrome_c"/>
</dbReference>
<dbReference type="GO" id="GO:0016020">
    <property type="term" value="C:membrane"/>
    <property type="evidence" value="ECO:0007669"/>
    <property type="project" value="InterPro"/>
</dbReference>
<feature type="region of interest" description="Disordered" evidence="9">
    <location>
        <begin position="25"/>
        <end position="47"/>
    </location>
</feature>
<dbReference type="EC" id="1.3.99.33" evidence="2 8"/>
<keyword evidence="6 8" id="KW-0560">Oxidoreductase</keyword>
<dbReference type="FunFam" id="3.90.700.10:FF:000007">
    <property type="entry name" value="NADH-dependent fumarate reductase"/>
    <property type="match status" value="1"/>
</dbReference>
<comment type="cofactor">
    <cofactor evidence="8">
        <name>FMN</name>
        <dbReference type="ChEBI" id="CHEBI:58210"/>
    </cofactor>
    <text evidence="8">Binds 1 or 2 FMN covalently per subunit.</text>
</comment>
<evidence type="ECO:0000313" key="11">
    <source>
        <dbReference type="Proteomes" id="UP000515561"/>
    </source>
</evidence>
<dbReference type="Pfam" id="PF00890">
    <property type="entry name" value="FAD_binding_2"/>
    <property type="match status" value="1"/>
</dbReference>
<dbReference type="PANTHER" id="PTHR43400:SF7">
    <property type="entry name" value="FAD-DEPENDENT OXIDOREDUCTASE 2 FAD BINDING DOMAIN-CONTAINING PROTEIN"/>
    <property type="match status" value="1"/>
</dbReference>